<dbReference type="RefSeq" id="WP_387252668.1">
    <property type="nucleotide sequence ID" value="NZ_JBIALX010000008.1"/>
</dbReference>
<evidence type="ECO:0000256" key="3">
    <source>
        <dbReference type="ARBA" id="ARBA00023163"/>
    </source>
</evidence>
<feature type="DNA-binding region" description="H-T-H motif" evidence="4">
    <location>
        <begin position="39"/>
        <end position="58"/>
    </location>
</feature>
<evidence type="ECO:0000256" key="1">
    <source>
        <dbReference type="ARBA" id="ARBA00023015"/>
    </source>
</evidence>
<comment type="caution">
    <text evidence="6">The sequence shown here is derived from an EMBL/GenBank/DDBJ whole genome shotgun (WGS) entry which is preliminary data.</text>
</comment>
<protein>
    <submittedName>
        <fullName evidence="6">TetR/AcrR family transcriptional regulator</fullName>
    </submittedName>
</protein>
<dbReference type="Gene3D" id="1.10.357.10">
    <property type="entry name" value="Tetracycline Repressor, domain 2"/>
    <property type="match status" value="1"/>
</dbReference>
<proteinExistence type="predicted"/>
<keyword evidence="2 4" id="KW-0238">DNA-binding</keyword>
<dbReference type="SUPFAM" id="SSF46689">
    <property type="entry name" value="Homeodomain-like"/>
    <property type="match status" value="1"/>
</dbReference>
<feature type="domain" description="HTH tetR-type" evidence="5">
    <location>
        <begin position="16"/>
        <end position="76"/>
    </location>
</feature>
<evidence type="ECO:0000313" key="7">
    <source>
        <dbReference type="Proteomes" id="UP001601521"/>
    </source>
</evidence>
<accession>A0ABW6NN72</accession>
<keyword evidence="7" id="KW-1185">Reference proteome</keyword>
<evidence type="ECO:0000256" key="2">
    <source>
        <dbReference type="ARBA" id="ARBA00023125"/>
    </source>
</evidence>
<evidence type="ECO:0000313" key="6">
    <source>
        <dbReference type="EMBL" id="MFF0455731.1"/>
    </source>
</evidence>
<dbReference type="InterPro" id="IPR050109">
    <property type="entry name" value="HTH-type_TetR-like_transc_reg"/>
</dbReference>
<keyword evidence="3" id="KW-0804">Transcription</keyword>
<name>A0ABW6NN72_9NOCA</name>
<dbReference type="Proteomes" id="UP001601521">
    <property type="component" value="Unassembled WGS sequence"/>
</dbReference>
<reference evidence="6 7" key="1">
    <citation type="submission" date="2024-10" db="EMBL/GenBank/DDBJ databases">
        <title>The Natural Products Discovery Center: Release of the First 8490 Sequenced Strains for Exploring Actinobacteria Biosynthetic Diversity.</title>
        <authorList>
            <person name="Kalkreuter E."/>
            <person name="Kautsar S.A."/>
            <person name="Yang D."/>
            <person name="Bader C.D."/>
            <person name="Teijaro C.N."/>
            <person name="Fluegel L."/>
            <person name="Davis C.M."/>
            <person name="Simpson J.R."/>
            <person name="Lauterbach L."/>
            <person name="Steele A.D."/>
            <person name="Gui C."/>
            <person name="Meng S."/>
            <person name="Li G."/>
            <person name="Viehrig K."/>
            <person name="Ye F."/>
            <person name="Su P."/>
            <person name="Kiefer A.F."/>
            <person name="Nichols A."/>
            <person name="Cepeda A.J."/>
            <person name="Yan W."/>
            <person name="Fan B."/>
            <person name="Jiang Y."/>
            <person name="Adhikari A."/>
            <person name="Zheng C.-J."/>
            <person name="Schuster L."/>
            <person name="Cowan T.M."/>
            <person name="Smanski M.J."/>
            <person name="Chevrette M.G."/>
            <person name="De Carvalho L.P.S."/>
            <person name="Shen B."/>
        </authorList>
    </citation>
    <scope>NUCLEOTIDE SEQUENCE [LARGE SCALE GENOMIC DNA]</scope>
    <source>
        <strain evidence="6 7">NPDC004550</strain>
    </source>
</reference>
<gene>
    <name evidence="6" type="ORF">ACFYTH_20405</name>
</gene>
<keyword evidence="1" id="KW-0805">Transcription regulation</keyword>
<dbReference type="PANTHER" id="PTHR30055:SF234">
    <property type="entry name" value="HTH-TYPE TRANSCRIPTIONAL REGULATOR BETI"/>
    <property type="match status" value="1"/>
</dbReference>
<dbReference type="Pfam" id="PF00440">
    <property type="entry name" value="TetR_N"/>
    <property type="match status" value="1"/>
</dbReference>
<organism evidence="6 7">
    <name type="scientific">Nocardia africana</name>
    <dbReference type="NCBI Taxonomy" id="134964"/>
    <lineage>
        <taxon>Bacteria</taxon>
        <taxon>Bacillati</taxon>
        <taxon>Actinomycetota</taxon>
        <taxon>Actinomycetes</taxon>
        <taxon>Mycobacteriales</taxon>
        <taxon>Nocardiaceae</taxon>
        <taxon>Nocardia</taxon>
    </lineage>
</organism>
<dbReference type="PANTHER" id="PTHR30055">
    <property type="entry name" value="HTH-TYPE TRANSCRIPTIONAL REGULATOR RUTR"/>
    <property type="match status" value="1"/>
</dbReference>
<dbReference type="PROSITE" id="PS50977">
    <property type="entry name" value="HTH_TETR_2"/>
    <property type="match status" value="1"/>
</dbReference>
<evidence type="ECO:0000259" key="5">
    <source>
        <dbReference type="PROSITE" id="PS50977"/>
    </source>
</evidence>
<evidence type="ECO:0000256" key="4">
    <source>
        <dbReference type="PROSITE-ProRule" id="PRU00335"/>
    </source>
</evidence>
<dbReference type="InterPro" id="IPR001647">
    <property type="entry name" value="HTH_TetR"/>
</dbReference>
<dbReference type="EMBL" id="JBIALX010000008">
    <property type="protein sequence ID" value="MFF0455731.1"/>
    <property type="molecule type" value="Genomic_DNA"/>
</dbReference>
<sequence length="230" mass="25342">MTGESFQRARTDAQRAERVHAILRAARTLLVTVDVTSLSLGAISREANLASSNVLRYFGSREALLLDLMDAEYRSWTPRLEARIREYRGPLDVDEVAAIVADALAERPILARLIAASAELLQYPMPEPARERCREQGRHNQAELARILTAALGIELRARDQAYLVAGFHAVVTAVSAWSNQPTFPVETTGAVRELLAIQLQGLICRRAGRTGGEHDPACATRGMREASRE</sequence>
<dbReference type="InterPro" id="IPR009057">
    <property type="entry name" value="Homeodomain-like_sf"/>
</dbReference>